<dbReference type="InterPro" id="IPR003961">
    <property type="entry name" value="FN3_dom"/>
</dbReference>
<evidence type="ECO:0000313" key="2">
    <source>
        <dbReference type="Proteomes" id="UP000007161"/>
    </source>
</evidence>
<proteinExistence type="predicted"/>
<gene>
    <name evidence="1" type="ordered locus">Marpi_1521</name>
</gene>
<evidence type="ECO:0008006" key="3">
    <source>
        <dbReference type="Google" id="ProtNLM"/>
    </source>
</evidence>
<dbReference type="Proteomes" id="UP000007161">
    <property type="component" value="Chromosome"/>
</dbReference>
<dbReference type="SUPFAM" id="SSF49265">
    <property type="entry name" value="Fibronectin type III"/>
    <property type="match status" value="1"/>
</dbReference>
<dbReference type="KEGG" id="mpz:Marpi_1521"/>
<dbReference type="eggNOG" id="COG1520">
    <property type="taxonomic scope" value="Bacteria"/>
</dbReference>
<dbReference type="STRING" id="443254.Marpi_1521"/>
<dbReference type="SUPFAM" id="SSF50998">
    <property type="entry name" value="Quinoprotein alcohol dehydrogenase-like"/>
    <property type="match status" value="1"/>
</dbReference>
<dbReference type="Gene3D" id="2.60.40.10">
    <property type="entry name" value="Immunoglobulins"/>
    <property type="match status" value="1"/>
</dbReference>
<dbReference type="EMBL" id="CP003257">
    <property type="protein sequence ID" value="AEX85915.1"/>
    <property type="molecule type" value="Genomic_DNA"/>
</dbReference>
<keyword evidence="2" id="KW-1185">Reference proteome</keyword>
<evidence type="ECO:0000313" key="1">
    <source>
        <dbReference type="EMBL" id="AEX85915.1"/>
    </source>
</evidence>
<accession>H2J4A0</accession>
<dbReference type="RefSeq" id="WP_014296986.1">
    <property type="nucleotide sequence ID" value="NC_016751.1"/>
</dbReference>
<dbReference type="HOGENOM" id="CLU_312566_0_0_0"/>
<dbReference type="PANTHER" id="PTHR42754:SF1">
    <property type="entry name" value="LIPOPROTEIN"/>
    <property type="match status" value="1"/>
</dbReference>
<name>H2J4A0_MARPK</name>
<dbReference type="SUPFAM" id="SSF50969">
    <property type="entry name" value="YVTN repeat-like/Quinoprotein amine dehydrogenase"/>
    <property type="match status" value="1"/>
</dbReference>
<dbReference type="InterPro" id="IPR011044">
    <property type="entry name" value="Quino_amine_DH_bsu"/>
</dbReference>
<dbReference type="InterPro" id="IPR013783">
    <property type="entry name" value="Ig-like_fold"/>
</dbReference>
<organism evidence="1 2">
    <name type="scientific">Marinitoga piezophila (strain DSM 14283 / JCM 11233 / KA3)</name>
    <dbReference type="NCBI Taxonomy" id="443254"/>
    <lineage>
        <taxon>Bacteria</taxon>
        <taxon>Thermotogati</taxon>
        <taxon>Thermotogota</taxon>
        <taxon>Thermotogae</taxon>
        <taxon>Petrotogales</taxon>
        <taxon>Petrotogaceae</taxon>
        <taxon>Marinitoga</taxon>
    </lineage>
</organism>
<dbReference type="AlphaFoldDB" id="H2J4A0"/>
<reference evidence="2" key="2">
    <citation type="submission" date="2012-01" db="EMBL/GenBank/DDBJ databases">
        <title>Complete sequence of chromosome of Marinitoga piezophila KA3.</title>
        <authorList>
            <person name="Lucas S."/>
            <person name="Han J."/>
            <person name="Lapidus A."/>
            <person name="Cheng J.-F."/>
            <person name="Goodwin L."/>
            <person name="Pitluck S."/>
            <person name="Peters L."/>
            <person name="Mikhailova N."/>
            <person name="Teshima H."/>
            <person name="Detter J.C."/>
            <person name="Han C."/>
            <person name="Tapia R."/>
            <person name="Land M."/>
            <person name="Hauser L."/>
            <person name="Kyrpides N."/>
            <person name="Ivanova N."/>
            <person name="Pagani I."/>
            <person name="Jebbar M."/>
            <person name="Vannier P."/>
            <person name="Oger P."/>
            <person name="Cario A."/>
            <person name="Bartlett D."/>
            <person name="Noll K.M."/>
            <person name="Woyke T."/>
        </authorList>
    </citation>
    <scope>NUCLEOTIDE SEQUENCE [LARGE SCALE GENOMIC DNA]</scope>
    <source>
        <strain evidence="2">DSM 14283 / JCM 11233 / KA3</strain>
    </source>
</reference>
<dbReference type="PANTHER" id="PTHR42754">
    <property type="entry name" value="ENDOGLUCANASE"/>
    <property type="match status" value="1"/>
</dbReference>
<protein>
    <recommendedName>
        <fullName evidence="3">Fibronectin type-III domain-containing protein</fullName>
    </recommendedName>
</protein>
<reference evidence="1 2" key="1">
    <citation type="journal article" date="2012" name="J. Bacteriol.">
        <title>Complete Genome Sequence of the Thermophilic, Piezophilic, Heterotrophic Bacterium Marinitoga piezophila KA3.</title>
        <authorList>
            <person name="Lucas S."/>
            <person name="Han J."/>
            <person name="Lapidus A."/>
            <person name="Cheng J.F."/>
            <person name="Goodwin L.A."/>
            <person name="Pitluck S."/>
            <person name="Peters L."/>
            <person name="Mikhailova N."/>
            <person name="Teshima H."/>
            <person name="Detter J.C."/>
            <person name="Han C."/>
            <person name="Tapia R."/>
            <person name="Land M."/>
            <person name="Hauser L."/>
            <person name="Kyrpides N.C."/>
            <person name="Ivanova N."/>
            <person name="Pagani I."/>
            <person name="Vannier P."/>
            <person name="Oger P."/>
            <person name="Bartlett D.H."/>
            <person name="Noll K.M."/>
            <person name="Woyke T."/>
            <person name="Jebbar M."/>
        </authorList>
    </citation>
    <scope>NUCLEOTIDE SEQUENCE [LARGE SCALE GENOMIC DNA]</scope>
    <source>
        <strain evidence="2">DSM 14283 / JCM 11233 / KA3</strain>
    </source>
</reference>
<dbReference type="InterPro" id="IPR036116">
    <property type="entry name" value="FN3_sf"/>
</dbReference>
<dbReference type="InterPro" id="IPR011047">
    <property type="entry name" value="Quinoprotein_ADH-like_sf"/>
</dbReference>
<sequence>MIIIKKYILFVFYLILFQLFFGQSLKLKSIFPENNSEGISPTGVILKWNFENTENKKITYDIYLGENNSPRLYNENLPTNIYPVKFLKPETTYFWKIAVKENGEKIYETPILKFKTRKYNNGELIWVAFVKDKTQIFSYENYTVTAGNNVIDIYDENKKIKFSLKERFVDIDIKGEFIYLLNNSYIKLFDISSGNLINQINLDNIYASIKIDSNNNIFIYNSKRLEKLNGKSVVFRISFDSEIESVIFKKDFFAVKTQKNFSVFDLNGQIIKEFKIPGQILEYDNNIIVFKNANSLIMSDFSGKMIKLPFYAEKIKISNGYIIYYEKNYLKLYNYKTKRILEFKSFSDFLDVKIINNIIYVFGEYTYAQDFSGNIIWKHYFQGNIIVSKVIKTERQTFVFILKDRNYNKIVEIYDYDIGKKENNEIIAENTISDENILKNETKESLISTPILLYPENGDIINTYTVSLKWKMPHSENATNIRYEIFLKEIGNGYIKEQKIKNIKNNEYTINLKPEKRYIWKVIAVINERKVESSEKEFLTGKMDFVLKRLNMAADQMLLDLYINNEKVYFTGYGENPEYKILNLLYGEIDFKFSNPDVKIYLEKFENYGKKIEVTDDSSAMIIGFSSKKDIRGDMYLCLLNTKDKKILWETFAGSTKRDSFEDFYFDKNEGYIYTTGTIGNDRSETNIQISKYSLTGYRIWSKEYGGYDLEFASKIIKLDPYSFILAGSTKSFGNGGYDFYIIKTNELGEKIWDLTAGTSKDDFVSNIIPISKNEFIVIGTSFRDVLQPYFVRLDSNGFKTYGKIIPFVNDINIVKAIKEGEYIYTVGWVRDKNTLIRKGFIAKFNFNGEKIWAKSFSIKKQDTIFTDIGFINNKMIIAGVSEYKSPNLRDIIFIQTTEKYILSNFTDEK</sequence>
<dbReference type="CDD" id="cd00063">
    <property type="entry name" value="FN3"/>
    <property type="match status" value="1"/>
</dbReference>